<feature type="transmembrane region" description="Helical" evidence="1">
    <location>
        <begin position="29"/>
        <end position="52"/>
    </location>
</feature>
<dbReference type="EMBL" id="CM004403">
    <property type="protein sequence ID" value="OAY24694.1"/>
    <property type="molecule type" value="Genomic_DNA"/>
</dbReference>
<evidence type="ECO:0000256" key="1">
    <source>
        <dbReference type="SAM" id="Phobius"/>
    </source>
</evidence>
<keyword evidence="1" id="KW-0472">Membrane</keyword>
<keyword evidence="1" id="KW-0812">Transmembrane</keyword>
<sequence length="121" mass="14263">MDGKSVESMRYTCFSPAIIFLVDEGSLVVIFQCVFLQNCNIGSVFLCFLFFLELRIKLFITSHPCLGRTKLIYHKVYLSQLPREAIPQVSMFVRLVAYELDFVPFFSYSIMFLYIYRQHME</sequence>
<dbReference type="AlphaFoldDB" id="A0A2C9U4N7"/>
<evidence type="ECO:0000313" key="2">
    <source>
        <dbReference type="EMBL" id="OAY24694.1"/>
    </source>
</evidence>
<accession>A0A2C9U4N7</accession>
<reference evidence="2" key="1">
    <citation type="submission" date="2016-02" db="EMBL/GenBank/DDBJ databases">
        <title>WGS assembly of Manihot esculenta.</title>
        <authorList>
            <person name="Bredeson J.V."/>
            <person name="Prochnik S.E."/>
            <person name="Lyons J.B."/>
            <person name="Schmutz J."/>
            <person name="Grimwood J."/>
            <person name="Vrebalov J."/>
            <person name="Bart R.S."/>
            <person name="Amuge T."/>
            <person name="Ferguson M.E."/>
            <person name="Green R."/>
            <person name="Putnam N."/>
            <person name="Stites J."/>
            <person name="Rounsley S."/>
            <person name="Rokhsar D.S."/>
        </authorList>
    </citation>
    <scope>NUCLEOTIDE SEQUENCE [LARGE SCALE GENOMIC DNA]</scope>
    <source>
        <tissue evidence="2">Leaf</tissue>
    </source>
</reference>
<protein>
    <submittedName>
        <fullName evidence="2">Uncharacterized protein</fullName>
    </submittedName>
</protein>
<feature type="transmembrane region" description="Helical" evidence="1">
    <location>
        <begin position="95"/>
        <end position="116"/>
    </location>
</feature>
<proteinExistence type="predicted"/>
<keyword evidence="1" id="KW-1133">Transmembrane helix</keyword>
<gene>
    <name evidence="2" type="ORF">MANES_17G036000</name>
</gene>
<name>A0A2C9U4N7_MANES</name>
<organism evidence="2">
    <name type="scientific">Manihot esculenta</name>
    <name type="common">Cassava</name>
    <name type="synonym">Jatropha manihot</name>
    <dbReference type="NCBI Taxonomy" id="3983"/>
    <lineage>
        <taxon>Eukaryota</taxon>
        <taxon>Viridiplantae</taxon>
        <taxon>Streptophyta</taxon>
        <taxon>Embryophyta</taxon>
        <taxon>Tracheophyta</taxon>
        <taxon>Spermatophyta</taxon>
        <taxon>Magnoliopsida</taxon>
        <taxon>eudicotyledons</taxon>
        <taxon>Gunneridae</taxon>
        <taxon>Pentapetalae</taxon>
        <taxon>rosids</taxon>
        <taxon>fabids</taxon>
        <taxon>Malpighiales</taxon>
        <taxon>Euphorbiaceae</taxon>
        <taxon>Crotonoideae</taxon>
        <taxon>Manihoteae</taxon>
        <taxon>Manihot</taxon>
    </lineage>
</organism>